<dbReference type="EMBL" id="CM003612">
    <property type="protein sequence ID" value="KYP59197.1"/>
    <property type="molecule type" value="Genomic_DNA"/>
</dbReference>
<dbReference type="PANTHER" id="PTHR37984">
    <property type="entry name" value="PROTEIN CBG26694"/>
    <property type="match status" value="1"/>
</dbReference>
<dbReference type="Proteomes" id="UP000075243">
    <property type="component" value="Chromosome 10"/>
</dbReference>
<dbReference type="Pfam" id="PF00665">
    <property type="entry name" value="rve"/>
    <property type="match status" value="1"/>
</dbReference>
<dbReference type="SUPFAM" id="SSF53098">
    <property type="entry name" value="Ribonuclease H-like"/>
    <property type="match status" value="1"/>
</dbReference>
<evidence type="ECO:0000313" key="3">
    <source>
        <dbReference type="Proteomes" id="UP000075243"/>
    </source>
</evidence>
<proteinExistence type="predicted"/>
<dbReference type="STRING" id="3821.A0A151SWM2"/>
<dbReference type="InterPro" id="IPR012337">
    <property type="entry name" value="RNaseH-like_sf"/>
</dbReference>
<feature type="domain" description="Integrase catalytic" evidence="1">
    <location>
        <begin position="1"/>
        <end position="101"/>
    </location>
</feature>
<dbReference type="AlphaFoldDB" id="A0A151SWM2"/>
<dbReference type="GO" id="GO:0003676">
    <property type="term" value="F:nucleic acid binding"/>
    <property type="evidence" value="ECO:0007669"/>
    <property type="project" value="InterPro"/>
</dbReference>
<dbReference type="GO" id="GO:0015074">
    <property type="term" value="P:DNA integration"/>
    <property type="evidence" value="ECO:0007669"/>
    <property type="project" value="InterPro"/>
</dbReference>
<name>A0A151SWM2_CAJCA</name>
<dbReference type="InterPro" id="IPR001584">
    <property type="entry name" value="Integrase_cat-core"/>
</dbReference>
<accession>A0A151SWM2</accession>
<reference evidence="2 3" key="1">
    <citation type="journal article" date="2012" name="Nat. Biotechnol.">
        <title>Draft genome sequence of pigeonpea (Cajanus cajan), an orphan legume crop of resource-poor farmers.</title>
        <authorList>
            <person name="Varshney R.K."/>
            <person name="Chen W."/>
            <person name="Li Y."/>
            <person name="Bharti A.K."/>
            <person name="Saxena R.K."/>
            <person name="Schlueter J.A."/>
            <person name="Donoghue M.T."/>
            <person name="Azam S."/>
            <person name="Fan G."/>
            <person name="Whaley A.M."/>
            <person name="Farmer A.D."/>
            <person name="Sheridan J."/>
            <person name="Iwata A."/>
            <person name="Tuteja R."/>
            <person name="Penmetsa R.V."/>
            <person name="Wu W."/>
            <person name="Upadhyaya H.D."/>
            <person name="Yang S.P."/>
            <person name="Shah T."/>
            <person name="Saxena K.B."/>
            <person name="Michael T."/>
            <person name="McCombie W.R."/>
            <person name="Yang B."/>
            <person name="Zhang G."/>
            <person name="Yang H."/>
            <person name="Wang J."/>
            <person name="Spillane C."/>
            <person name="Cook D.R."/>
            <person name="May G.D."/>
            <person name="Xu X."/>
            <person name="Jackson S.A."/>
        </authorList>
    </citation>
    <scope>NUCLEOTIDE SEQUENCE [LARGE SCALE GENOMIC DNA]</scope>
    <source>
        <strain evidence="3">cv. Asha</strain>
    </source>
</reference>
<protein>
    <submittedName>
        <fullName evidence="2">Pol polyprotein</fullName>
    </submittedName>
</protein>
<keyword evidence="3" id="KW-1185">Reference proteome</keyword>
<dbReference type="Gene3D" id="3.30.420.10">
    <property type="entry name" value="Ribonuclease H-like superfamily/Ribonuclease H"/>
    <property type="match status" value="1"/>
</dbReference>
<sequence>MSPWPFNKWGIDILGPFRMAMRQLKFLIVAVDYFSKWIEVEPVATISAEKVRTFLWKNIICRYGVLQVLVSDNGTQFTSERVQNFCKEIGIRIMFTSVEHP</sequence>
<dbReference type="InterPro" id="IPR036397">
    <property type="entry name" value="RNaseH_sf"/>
</dbReference>
<dbReference type="Gramene" id="C.cajan_14201.t">
    <property type="protein sequence ID" value="C.cajan_14201.t.cds1"/>
    <property type="gene ID" value="C.cajan_14201"/>
</dbReference>
<dbReference type="PROSITE" id="PS50994">
    <property type="entry name" value="INTEGRASE"/>
    <property type="match status" value="1"/>
</dbReference>
<gene>
    <name evidence="2" type="ORF">KK1_014629</name>
</gene>
<organism evidence="2 3">
    <name type="scientific">Cajanus cajan</name>
    <name type="common">Pigeon pea</name>
    <name type="synonym">Cajanus indicus</name>
    <dbReference type="NCBI Taxonomy" id="3821"/>
    <lineage>
        <taxon>Eukaryota</taxon>
        <taxon>Viridiplantae</taxon>
        <taxon>Streptophyta</taxon>
        <taxon>Embryophyta</taxon>
        <taxon>Tracheophyta</taxon>
        <taxon>Spermatophyta</taxon>
        <taxon>Magnoliopsida</taxon>
        <taxon>eudicotyledons</taxon>
        <taxon>Gunneridae</taxon>
        <taxon>Pentapetalae</taxon>
        <taxon>rosids</taxon>
        <taxon>fabids</taxon>
        <taxon>Fabales</taxon>
        <taxon>Fabaceae</taxon>
        <taxon>Papilionoideae</taxon>
        <taxon>50 kb inversion clade</taxon>
        <taxon>NPAAA clade</taxon>
        <taxon>indigoferoid/millettioid clade</taxon>
        <taxon>Phaseoleae</taxon>
        <taxon>Cajanus</taxon>
    </lineage>
</organism>
<evidence type="ECO:0000259" key="1">
    <source>
        <dbReference type="PROSITE" id="PS50994"/>
    </source>
</evidence>
<evidence type="ECO:0000313" key="2">
    <source>
        <dbReference type="EMBL" id="KYP59197.1"/>
    </source>
</evidence>
<dbReference type="PANTHER" id="PTHR37984:SF5">
    <property type="entry name" value="PROTEIN NYNRIN-LIKE"/>
    <property type="match status" value="1"/>
</dbReference>
<dbReference type="InterPro" id="IPR050951">
    <property type="entry name" value="Retrovirus_Pol_polyprotein"/>
</dbReference>